<evidence type="ECO:0008006" key="4">
    <source>
        <dbReference type="Google" id="ProtNLM"/>
    </source>
</evidence>
<name>A0AA37VAZ6_9BACT</name>
<accession>A0AA37VAZ6</accession>
<dbReference type="EMBL" id="BRXS01000003">
    <property type="protein sequence ID" value="GLC25933.1"/>
    <property type="molecule type" value="Genomic_DNA"/>
</dbReference>
<keyword evidence="3" id="KW-1185">Reference proteome</keyword>
<feature type="signal peptide" evidence="1">
    <location>
        <begin position="1"/>
        <end position="19"/>
    </location>
</feature>
<dbReference type="AlphaFoldDB" id="A0AA37VAZ6"/>
<evidence type="ECO:0000256" key="1">
    <source>
        <dbReference type="SAM" id="SignalP"/>
    </source>
</evidence>
<evidence type="ECO:0000313" key="2">
    <source>
        <dbReference type="EMBL" id="GLC25933.1"/>
    </source>
</evidence>
<dbReference type="SUPFAM" id="SSF74653">
    <property type="entry name" value="TolA/TonB C-terminal domain"/>
    <property type="match status" value="1"/>
</dbReference>
<feature type="chain" id="PRO_5041238414" description="Gram-negative bacterial tonB protein" evidence="1">
    <location>
        <begin position="20"/>
        <end position="196"/>
    </location>
</feature>
<comment type="caution">
    <text evidence="2">The sequence shown here is derived from an EMBL/GenBank/DDBJ whole genome shotgun (WGS) entry which is preliminary data.</text>
</comment>
<evidence type="ECO:0000313" key="3">
    <source>
        <dbReference type="Proteomes" id="UP001161325"/>
    </source>
</evidence>
<protein>
    <recommendedName>
        <fullName evidence="4">Gram-negative bacterial tonB protein</fullName>
    </recommendedName>
</protein>
<keyword evidence="1" id="KW-0732">Signal</keyword>
<reference evidence="2" key="1">
    <citation type="submission" date="2022-08" db="EMBL/GenBank/DDBJ databases">
        <title>Draft genome sequencing of Roseisolibacter agri AW1220.</title>
        <authorList>
            <person name="Tobiishi Y."/>
            <person name="Tonouchi A."/>
        </authorList>
    </citation>
    <scope>NUCLEOTIDE SEQUENCE</scope>
    <source>
        <strain evidence="2">AW1220</strain>
    </source>
</reference>
<dbReference type="Proteomes" id="UP001161325">
    <property type="component" value="Unassembled WGS sequence"/>
</dbReference>
<sequence length="196" mass="21537">MHRSLTPLAVALLASVATADDAQAQTAPDSARDRVLKEAGPPACHESGIRRAAVMVPPGQTRDQLRATLARGALFPAGTEVVILDAGQLTPLLDPAFHERMSRTFRRLYNADVKIDGTLSVLLVLDADGRVREAHPNTRNNQVNRTLAETWLETRFAPYVIEGCRVPAWVHVPLSFHTTDRGPHRETDVRMGGRPR</sequence>
<dbReference type="RefSeq" id="WP_284350396.1">
    <property type="nucleotide sequence ID" value="NZ_BRXS01000003.1"/>
</dbReference>
<proteinExistence type="predicted"/>
<organism evidence="2 3">
    <name type="scientific">Roseisolibacter agri</name>
    <dbReference type="NCBI Taxonomy" id="2014610"/>
    <lineage>
        <taxon>Bacteria</taxon>
        <taxon>Pseudomonadati</taxon>
        <taxon>Gemmatimonadota</taxon>
        <taxon>Gemmatimonadia</taxon>
        <taxon>Gemmatimonadales</taxon>
        <taxon>Gemmatimonadaceae</taxon>
        <taxon>Roseisolibacter</taxon>
    </lineage>
</organism>
<gene>
    <name evidence="2" type="ORF">rosag_24460</name>
</gene>